<organism evidence="1">
    <name type="scientific">Choreocolax polysiphoniae</name>
    <dbReference type="NCBI Taxonomy" id="282351"/>
    <lineage>
        <taxon>Eukaryota</taxon>
        <taxon>Rhodophyta</taxon>
        <taxon>Florideophyceae</taxon>
        <taxon>Rhodymeniophycidae</taxon>
        <taxon>Gigartinales</taxon>
        <taxon>Choreocolacaceae</taxon>
        <taxon>Choreocolax</taxon>
    </lineage>
</organism>
<protein>
    <submittedName>
        <fullName evidence="1">Uncharacterized protein</fullName>
    </submittedName>
</protein>
<dbReference type="RefSeq" id="YP_009122081.1">
    <property type="nucleotide sequence ID" value="NC_026522.1"/>
</dbReference>
<name>A0A0B5W2G9_9FLOR</name>
<geneLocation type="plastid" evidence="1"/>
<dbReference type="GeneID" id="23858137"/>
<keyword evidence="1" id="KW-0934">Plastid</keyword>
<accession>A0A0B5W2G9</accession>
<dbReference type="AlphaFoldDB" id="A0A0B5W2G9"/>
<evidence type="ECO:0000313" key="1">
    <source>
        <dbReference type="EMBL" id="AJH65839.1"/>
    </source>
</evidence>
<dbReference type="EMBL" id="KP308096">
    <property type="protein sequence ID" value="AJH65839.1"/>
    <property type="molecule type" value="Genomic_DNA"/>
</dbReference>
<reference evidence="1" key="1">
    <citation type="journal article" date="2015" name="J. Phycol.">
        <title>The Choreocolax polysiphoniae plastid forces a reevaluation of the evolutionary pathways to parasitism in red algae.</title>
        <authorList>
            <person name="Salomaki E.D."/>
            <person name="Nickles K.R."/>
            <person name="Lane C.E."/>
        </authorList>
    </citation>
    <scope>NUCLEOTIDE SEQUENCE</scope>
</reference>
<proteinExistence type="predicted"/>
<sequence>MHLKYNKLTYIFISKSQSSLNQISNKFLKNKINNKLIIQNFWQIIINKYLQEIIYLSPSHTLSESYINKLRKNSLFLYQENSYKKFLQKFNKDLCNNHIQILSNIKDKSLLFLLKRNNTICLQYNWLKILNFNLFNLKKYIQYIYSYFKYNVVNNVNKSLPFFILINNNNEIILSESSDQLYKNTNSLFFFSQLLKYKLSHKKIYTGLIFINPIDALEYHKHINMKYNSFINSNQIQVIPINMNLYLKLINIKKQNIEFRLIPDLKEISNLLYKNKIYKYLSQNISQDFGHNYFQGQPIYLIKPINAINKKNKNLKIFNYLFFFNKNNSLLKYEVVFFNYNTAINAWKNMLKNNKDHIFFNKPLIYISNLEKFIETSYYKEKYNKIIFLPSINTYKFLKTYLKISTKKQNSINCFIKDIIVYIRTFCYRLLWSLTSNQPINL</sequence>